<keyword evidence="1" id="KW-0472">Membrane</keyword>
<feature type="transmembrane region" description="Helical" evidence="1">
    <location>
        <begin position="55"/>
        <end position="77"/>
    </location>
</feature>
<feature type="transmembrane region" description="Helical" evidence="1">
    <location>
        <begin position="12"/>
        <end position="34"/>
    </location>
</feature>
<reference evidence="2 3" key="1">
    <citation type="submission" date="2019-07" db="EMBL/GenBank/DDBJ databases">
        <title>The pathways for chlorine oxyanion respiration interact through the shared metabolite chlorate.</title>
        <authorList>
            <person name="Barnum T.P."/>
            <person name="Cheng Y."/>
            <person name="Hill K.A."/>
            <person name="Lucas L.N."/>
            <person name="Carlson H.K."/>
            <person name="Coates J.D."/>
        </authorList>
    </citation>
    <scope>NUCLEOTIDE SEQUENCE [LARGE SCALE GENOMIC DNA]</scope>
    <source>
        <strain evidence="2 3">SFB-1</strain>
    </source>
</reference>
<dbReference type="Proteomes" id="UP000318349">
    <property type="component" value="Unassembled WGS sequence"/>
</dbReference>
<dbReference type="AlphaFoldDB" id="A0A557RS46"/>
<dbReference type="EMBL" id="VMNI01000006">
    <property type="protein sequence ID" value="TVO78115.1"/>
    <property type="molecule type" value="Genomic_DNA"/>
</dbReference>
<protein>
    <submittedName>
        <fullName evidence="2">Uncharacterized protein</fullName>
    </submittedName>
</protein>
<proteinExistence type="predicted"/>
<gene>
    <name evidence="2" type="ORF">FHP89_06460</name>
</gene>
<evidence type="ECO:0000313" key="2">
    <source>
        <dbReference type="EMBL" id="TVO78115.1"/>
    </source>
</evidence>
<organism evidence="2 3">
    <name type="scientific">Denitromonas halophila</name>
    <dbReference type="NCBI Taxonomy" id="1629404"/>
    <lineage>
        <taxon>Bacteria</taxon>
        <taxon>Pseudomonadati</taxon>
        <taxon>Pseudomonadota</taxon>
        <taxon>Betaproteobacteria</taxon>
        <taxon>Rhodocyclales</taxon>
        <taxon>Zoogloeaceae</taxon>
        <taxon>Denitromonas</taxon>
    </lineage>
</organism>
<evidence type="ECO:0000256" key="1">
    <source>
        <dbReference type="SAM" id="Phobius"/>
    </source>
</evidence>
<sequence>MGAWLQAHTGFIYLMLLVAGATGAFLATRLNVSIREAGSVFAYLRKNLGSAREAQALFACLIVFQVAVIALSIARFAEA</sequence>
<name>A0A557RS46_9RHOO</name>
<accession>A0A557RS46</accession>
<comment type="caution">
    <text evidence="2">The sequence shown here is derived from an EMBL/GenBank/DDBJ whole genome shotgun (WGS) entry which is preliminary data.</text>
</comment>
<keyword evidence="1" id="KW-0812">Transmembrane</keyword>
<evidence type="ECO:0000313" key="3">
    <source>
        <dbReference type="Proteomes" id="UP000318349"/>
    </source>
</evidence>
<keyword evidence="1" id="KW-1133">Transmembrane helix</keyword>